<keyword evidence="8" id="KW-1185">Reference proteome</keyword>
<dbReference type="SMART" id="SM00422">
    <property type="entry name" value="HTH_MERR"/>
    <property type="match status" value="1"/>
</dbReference>
<dbReference type="AlphaFoldDB" id="A0A917FN79"/>
<dbReference type="GO" id="GO:0003700">
    <property type="term" value="F:DNA-binding transcription factor activity"/>
    <property type="evidence" value="ECO:0007669"/>
    <property type="project" value="InterPro"/>
</dbReference>
<dbReference type="CDD" id="cd01106">
    <property type="entry name" value="HTH_TipAL-Mta"/>
    <property type="match status" value="1"/>
</dbReference>
<dbReference type="EMBL" id="BMCU01000001">
    <property type="protein sequence ID" value="GGF90803.1"/>
    <property type="molecule type" value="Genomic_DNA"/>
</dbReference>
<feature type="coiled-coil region" evidence="5">
    <location>
        <begin position="82"/>
        <end position="112"/>
    </location>
</feature>
<accession>A0A917FN79</accession>
<dbReference type="GO" id="GO:0003677">
    <property type="term" value="F:DNA binding"/>
    <property type="evidence" value="ECO:0007669"/>
    <property type="project" value="UniProtKB-KW"/>
</dbReference>
<dbReference type="Gene3D" id="1.10.1660.10">
    <property type="match status" value="1"/>
</dbReference>
<organism evidence="7 8">
    <name type="scientific">Rhodococcoides trifolii</name>
    <dbReference type="NCBI Taxonomy" id="908250"/>
    <lineage>
        <taxon>Bacteria</taxon>
        <taxon>Bacillati</taxon>
        <taxon>Actinomycetota</taxon>
        <taxon>Actinomycetes</taxon>
        <taxon>Mycobacteriales</taxon>
        <taxon>Nocardiaceae</taxon>
        <taxon>Rhodococcoides</taxon>
    </lineage>
</organism>
<dbReference type="Proteomes" id="UP000654257">
    <property type="component" value="Unassembled WGS sequence"/>
</dbReference>
<gene>
    <name evidence="7" type="ORF">GCM10007304_00900</name>
</gene>
<keyword evidence="4" id="KW-0804">Transcription</keyword>
<dbReference type="InterPro" id="IPR009061">
    <property type="entry name" value="DNA-bd_dom_put_sf"/>
</dbReference>
<dbReference type="SUPFAM" id="SSF89082">
    <property type="entry name" value="Antibiotic binding domain of TipA-like multidrug resistance regulators"/>
    <property type="match status" value="1"/>
</dbReference>
<dbReference type="InterPro" id="IPR047057">
    <property type="entry name" value="MerR_fam"/>
</dbReference>
<reference evidence="7" key="1">
    <citation type="journal article" date="2014" name="Int. J. Syst. Evol. Microbiol.">
        <title>Complete genome sequence of Corynebacterium casei LMG S-19264T (=DSM 44701T), isolated from a smear-ripened cheese.</title>
        <authorList>
            <consortium name="US DOE Joint Genome Institute (JGI-PGF)"/>
            <person name="Walter F."/>
            <person name="Albersmeier A."/>
            <person name="Kalinowski J."/>
            <person name="Ruckert C."/>
        </authorList>
    </citation>
    <scope>NUCLEOTIDE SEQUENCE</scope>
    <source>
        <strain evidence="7">CCM 7905</strain>
    </source>
</reference>
<dbReference type="PANTHER" id="PTHR30204">
    <property type="entry name" value="REDOX-CYCLING DRUG-SENSING TRANSCRIPTIONAL ACTIVATOR SOXR"/>
    <property type="match status" value="1"/>
</dbReference>
<comment type="caution">
    <text evidence="7">The sequence shown here is derived from an EMBL/GenBank/DDBJ whole genome shotgun (WGS) entry which is preliminary data.</text>
</comment>
<name>A0A917FN79_9NOCA</name>
<evidence type="ECO:0000256" key="3">
    <source>
        <dbReference type="ARBA" id="ARBA00023159"/>
    </source>
</evidence>
<keyword evidence="1" id="KW-0805">Transcription regulation</keyword>
<dbReference type="InterPro" id="IPR036244">
    <property type="entry name" value="TipA-like_antibiotic-bd"/>
</dbReference>
<evidence type="ECO:0000313" key="8">
    <source>
        <dbReference type="Proteomes" id="UP000654257"/>
    </source>
</evidence>
<evidence type="ECO:0000256" key="4">
    <source>
        <dbReference type="ARBA" id="ARBA00023163"/>
    </source>
</evidence>
<evidence type="ECO:0000256" key="5">
    <source>
        <dbReference type="SAM" id="Coils"/>
    </source>
</evidence>
<protein>
    <submittedName>
        <fullName evidence="7">MerR family transcriptional regulator</fullName>
    </submittedName>
</protein>
<evidence type="ECO:0000256" key="1">
    <source>
        <dbReference type="ARBA" id="ARBA00023015"/>
    </source>
</evidence>
<evidence type="ECO:0000256" key="2">
    <source>
        <dbReference type="ARBA" id="ARBA00023125"/>
    </source>
</evidence>
<evidence type="ECO:0000259" key="6">
    <source>
        <dbReference type="PROSITE" id="PS50937"/>
    </source>
</evidence>
<dbReference type="SUPFAM" id="SSF46955">
    <property type="entry name" value="Putative DNA-binding domain"/>
    <property type="match status" value="1"/>
</dbReference>
<keyword evidence="3" id="KW-0010">Activator</keyword>
<dbReference type="Pfam" id="PF13411">
    <property type="entry name" value="MerR_1"/>
    <property type="match status" value="1"/>
</dbReference>
<dbReference type="PRINTS" id="PR00040">
    <property type="entry name" value="HTHMERR"/>
</dbReference>
<keyword evidence="5" id="KW-0175">Coiled coil</keyword>
<dbReference type="InterPro" id="IPR012925">
    <property type="entry name" value="TipAS_dom"/>
</dbReference>
<dbReference type="PROSITE" id="PS50937">
    <property type="entry name" value="HTH_MERR_2"/>
    <property type="match status" value="1"/>
</dbReference>
<feature type="domain" description="HTH merR-type" evidence="6">
    <location>
        <begin position="9"/>
        <end position="76"/>
    </location>
</feature>
<proteinExistence type="predicted"/>
<dbReference type="InterPro" id="IPR000551">
    <property type="entry name" value="MerR-type_HTH_dom"/>
</dbReference>
<dbReference type="PANTHER" id="PTHR30204:SF90">
    <property type="entry name" value="HTH-TYPE TRANSCRIPTIONAL ACTIVATOR MTA"/>
    <property type="match status" value="1"/>
</dbReference>
<dbReference type="Gene3D" id="1.10.490.50">
    <property type="entry name" value="Antibiotic binding domain of TipA-like multidrug resistance regulators"/>
    <property type="match status" value="1"/>
</dbReference>
<dbReference type="PROSITE" id="PS00552">
    <property type="entry name" value="HTH_MERR_1"/>
    <property type="match status" value="1"/>
</dbReference>
<sequence length="260" mass="29259">MVHVEGKRTVGAVASLVGISVRTLHHYDEIGLVVPSSRTSAGYRTYSDTDVERLYSVLSYRALGFPLEEIQVLLDDPSVDAVAHLRRQRSLLDEQIEHLQSMATALDRLLEENEMGNKLSPEDQREIWGDNWPGEEYEAEAQERWGDTEAWKQSQAYTSNLTKDDWKRIKAETDALETSLAKAMTSGVAPGTDEANALAEDHRASIERYYACDHRMHVTVSSLYVSDDRFRKHYDDVAPGLAQWLVDVVNANARGHGVEV</sequence>
<dbReference type="Pfam" id="PF07739">
    <property type="entry name" value="TipAS"/>
    <property type="match status" value="1"/>
</dbReference>
<evidence type="ECO:0000313" key="7">
    <source>
        <dbReference type="EMBL" id="GGF90803.1"/>
    </source>
</evidence>
<reference evidence="7" key="2">
    <citation type="submission" date="2020-09" db="EMBL/GenBank/DDBJ databases">
        <authorList>
            <person name="Sun Q."/>
            <person name="Sedlacek I."/>
        </authorList>
    </citation>
    <scope>NUCLEOTIDE SEQUENCE</scope>
    <source>
        <strain evidence="7">CCM 7905</strain>
    </source>
</reference>
<keyword evidence="2" id="KW-0238">DNA-binding</keyword>